<keyword evidence="5 11" id="KW-0999">Mitochondrion inner membrane</keyword>
<protein>
    <recommendedName>
        <fullName evidence="11">Ubiquinone biosynthesis monooxygenase COQ6, mitochondrial</fullName>
        <ecNumber evidence="11">1.14.15.45</ecNumber>
    </recommendedName>
    <alternativeName>
        <fullName evidence="11">2-methoxy-6-polyprenolphenol 4-hydroxylase</fullName>
        <ecNumber evidence="11">1.14.15.46</ecNumber>
    </alternativeName>
</protein>
<dbReference type="EMBL" id="GL996499">
    <property type="protein sequence ID" value="EGW34932.1"/>
    <property type="molecule type" value="Genomic_DNA"/>
</dbReference>
<name>G3AFE3_SPAPN</name>
<dbReference type="GO" id="GO:0071949">
    <property type="term" value="F:FAD binding"/>
    <property type="evidence" value="ECO:0007669"/>
    <property type="project" value="InterPro"/>
</dbReference>
<comment type="cofactor">
    <cofactor evidence="1 11">
        <name>FAD</name>
        <dbReference type="ChEBI" id="CHEBI:57692"/>
    </cofactor>
</comment>
<evidence type="ECO:0000256" key="3">
    <source>
        <dbReference type="ARBA" id="ARBA00022630"/>
    </source>
</evidence>
<organism evidence="14">
    <name type="scientific">Spathaspora passalidarum (strain NRRL Y-27907 / 11-Y1)</name>
    <dbReference type="NCBI Taxonomy" id="619300"/>
    <lineage>
        <taxon>Eukaryota</taxon>
        <taxon>Fungi</taxon>
        <taxon>Dikarya</taxon>
        <taxon>Ascomycota</taxon>
        <taxon>Saccharomycotina</taxon>
        <taxon>Pichiomycetes</taxon>
        <taxon>Debaryomycetaceae</taxon>
        <taxon>Spathaspora</taxon>
    </lineage>
</organism>
<dbReference type="InterPro" id="IPR051205">
    <property type="entry name" value="UbiH/COQ6_monooxygenase"/>
</dbReference>
<keyword evidence="3 11" id="KW-0285">Flavoprotein</keyword>
<dbReference type="GO" id="GO:0106364">
    <property type="term" value="F:4-hydroxy-3-all-trans-polyprenylbenzoate oxygenase activity"/>
    <property type="evidence" value="ECO:0007669"/>
    <property type="project" value="UniProtKB-EC"/>
</dbReference>
<keyword evidence="6 11" id="KW-0274">FAD</keyword>
<reference evidence="13 14" key="1">
    <citation type="journal article" date="2011" name="Proc. Natl. Acad. Sci. U.S.A.">
        <title>Comparative genomics of xylose-fermenting fungi for enhanced biofuel production.</title>
        <authorList>
            <person name="Wohlbach D.J."/>
            <person name="Kuo A."/>
            <person name="Sato T.K."/>
            <person name="Potts K.M."/>
            <person name="Salamov A.A."/>
            <person name="LaButti K.M."/>
            <person name="Sun H."/>
            <person name="Clum A."/>
            <person name="Pangilinan J.L."/>
            <person name="Lindquist E.A."/>
            <person name="Lucas S."/>
            <person name="Lapidus A."/>
            <person name="Jin M."/>
            <person name="Gunawan C."/>
            <person name="Balan V."/>
            <person name="Dale B.E."/>
            <person name="Jeffries T.W."/>
            <person name="Zinkel R."/>
            <person name="Barry K.W."/>
            <person name="Grigoriev I.V."/>
            <person name="Gasch A.P."/>
        </authorList>
    </citation>
    <scope>NUCLEOTIDE SEQUENCE [LARGE SCALE GENOMIC DNA]</scope>
    <source>
        <strain evidence="14">NRRL Y-27907 / 11-Y1</strain>
    </source>
</reference>
<dbReference type="FunFam" id="3.50.50.60:FF:000021">
    <property type="entry name" value="Ubiquinone biosynthesis monooxygenase COQ6"/>
    <property type="match status" value="1"/>
</dbReference>
<feature type="domain" description="FAD-binding" evidence="12">
    <location>
        <begin position="209"/>
        <end position="292"/>
    </location>
</feature>
<dbReference type="PANTHER" id="PTHR43876:SF7">
    <property type="entry name" value="UBIQUINONE BIOSYNTHESIS MONOOXYGENASE COQ6, MITOCHONDRIAL"/>
    <property type="match status" value="1"/>
</dbReference>
<dbReference type="OrthoDB" id="683240at2759"/>
<comment type="function">
    <text evidence="11">FAD-dependent monooxygenase required for two non-consecutive steps during ubiquinone biosynthesis. Required for the C5-ring hydroxylation during ubiquinone biosynthesis by catalyzing the hydroxylation of 4-hydroxy-3-(all-trans-polyprenyl)benzoic acid to 3,4-dihydroxy-5-(all-trans-polyprenyl)benzoic acid. Also acts downstream of coq4, for the C1-hydroxylation during ubiquinone biosynthesis by catalyzing the hydroxylation of 2-methoxy-6-(all-trans-polyprenyl)phenol to 2-methoxy-6-(all-trans-polyprenyl)benzene-1,4-diol. The electrons required for the hydroxylation reaction are funneled indirectly to coq6 from NADPH via a ferredoxin/ferredoxin reductase system.</text>
</comment>
<dbReference type="PROSITE" id="PS01304">
    <property type="entry name" value="UBIH"/>
    <property type="match status" value="1"/>
</dbReference>
<dbReference type="OMA" id="VKQMQVW"/>
<dbReference type="GO" id="GO:0016712">
    <property type="term" value="F:oxidoreductase activity, acting on paired donors, with incorporation or reduction of molecular oxygen, reduced flavin or flavoprotein as one donor, and incorporation of one atom of oxygen"/>
    <property type="evidence" value="ECO:0007669"/>
    <property type="project" value="UniProtKB-UniRule"/>
</dbReference>
<evidence type="ECO:0000256" key="2">
    <source>
        <dbReference type="ARBA" id="ARBA00005349"/>
    </source>
</evidence>
<evidence type="ECO:0000256" key="6">
    <source>
        <dbReference type="ARBA" id="ARBA00022827"/>
    </source>
</evidence>
<dbReference type="NCBIfam" id="TIGR01988">
    <property type="entry name" value="Ubi-OHases"/>
    <property type="match status" value="1"/>
</dbReference>
<dbReference type="GO" id="GO:0031314">
    <property type="term" value="C:extrinsic component of mitochondrial inner membrane"/>
    <property type="evidence" value="ECO:0007669"/>
    <property type="project" value="UniProtKB-UniRule"/>
</dbReference>
<dbReference type="FunCoup" id="G3AFE3">
    <property type="interactions" value="422"/>
</dbReference>
<keyword evidence="8 11" id="KW-0503">Monooxygenase</keyword>
<comment type="catalytic activity">
    <reaction evidence="11">
        <text>a 4-hydroxy-3-(all-trans-polyprenyl)benzoate + 2 reduced [2Fe-2S]-[ferredoxin] + O2 + 2 H(+) = a 3,4-dihydroxy-5-(all-trans-polyprenyl)benzoate + 2 oxidized [2Fe-2S]-[ferredoxin] + H2O</text>
        <dbReference type="Rhea" id="RHEA:81195"/>
        <dbReference type="Rhea" id="RHEA-COMP:9514"/>
        <dbReference type="Rhea" id="RHEA-COMP:10000"/>
        <dbReference type="Rhea" id="RHEA-COMP:10001"/>
        <dbReference type="Rhea" id="RHEA-COMP:10930"/>
        <dbReference type="ChEBI" id="CHEBI:15377"/>
        <dbReference type="ChEBI" id="CHEBI:15378"/>
        <dbReference type="ChEBI" id="CHEBI:15379"/>
        <dbReference type="ChEBI" id="CHEBI:33737"/>
        <dbReference type="ChEBI" id="CHEBI:33738"/>
        <dbReference type="ChEBI" id="CHEBI:64694"/>
        <dbReference type="ChEBI" id="CHEBI:78396"/>
        <dbReference type="EC" id="1.14.15.45"/>
    </reaction>
</comment>
<evidence type="ECO:0000256" key="8">
    <source>
        <dbReference type="ARBA" id="ARBA00023033"/>
    </source>
</evidence>
<dbReference type="GO" id="GO:0120538">
    <property type="term" value="F:2-methoxy-6-polyprenolphenol 4-hydroxylase activity"/>
    <property type="evidence" value="ECO:0007669"/>
    <property type="project" value="UniProtKB-EC"/>
</dbReference>
<dbReference type="InterPro" id="IPR018168">
    <property type="entry name" value="Ubi_Hdrlase_CS"/>
</dbReference>
<dbReference type="AlphaFoldDB" id="G3AFE3"/>
<dbReference type="RefSeq" id="XP_007372344.1">
    <property type="nucleotide sequence ID" value="XM_007372282.1"/>
</dbReference>
<dbReference type="Pfam" id="PF01494">
    <property type="entry name" value="FAD_binding_3"/>
    <property type="match status" value="2"/>
</dbReference>
<evidence type="ECO:0000256" key="7">
    <source>
        <dbReference type="ARBA" id="ARBA00023002"/>
    </source>
</evidence>
<dbReference type="Gene3D" id="3.50.50.60">
    <property type="entry name" value="FAD/NAD(P)-binding domain"/>
    <property type="match status" value="2"/>
</dbReference>
<evidence type="ECO:0000259" key="12">
    <source>
        <dbReference type="Pfam" id="PF01494"/>
    </source>
</evidence>
<dbReference type="InterPro" id="IPR036188">
    <property type="entry name" value="FAD/NAD-bd_sf"/>
</dbReference>
<keyword evidence="9 11" id="KW-0496">Mitochondrion</keyword>
<dbReference type="EC" id="1.14.15.46" evidence="11"/>
<dbReference type="UniPathway" id="UPA00232"/>
<comment type="subcellular location">
    <subcellularLocation>
        <location evidence="11">Mitochondrion inner membrane</location>
        <topology evidence="11">Peripheral membrane protein</topology>
        <orientation evidence="11">Matrix side</orientation>
    </subcellularLocation>
</comment>
<dbReference type="GeneID" id="18872300"/>
<dbReference type="KEGG" id="spaa:SPAPADRAFT_58061"/>
<dbReference type="EC" id="1.14.15.45" evidence="11"/>
<dbReference type="InterPro" id="IPR002938">
    <property type="entry name" value="FAD-bd"/>
</dbReference>
<dbReference type="InterPro" id="IPR000689">
    <property type="entry name" value="UbQ_mOase_COQ6"/>
</dbReference>
<evidence type="ECO:0000256" key="4">
    <source>
        <dbReference type="ARBA" id="ARBA00022688"/>
    </source>
</evidence>
<comment type="catalytic activity">
    <reaction evidence="11">
        <text>a 2-methoxy-6-(all-trans-polyprenyl)phenol + 2 reduced [2Fe-2S]-[ferredoxin] + O2 + 2 H(+) = a 2-methoxy-6-(all-trans-polyprenyl)benzene-1,4-diol + 2 oxidized [2Fe-2S]-[ferredoxin] + H2O</text>
        <dbReference type="Rhea" id="RHEA:81183"/>
        <dbReference type="Rhea" id="RHEA-COMP:9551"/>
        <dbReference type="Rhea" id="RHEA-COMP:10000"/>
        <dbReference type="Rhea" id="RHEA-COMP:10001"/>
        <dbReference type="Rhea" id="RHEA-COMP:10858"/>
        <dbReference type="ChEBI" id="CHEBI:15377"/>
        <dbReference type="ChEBI" id="CHEBI:15378"/>
        <dbReference type="ChEBI" id="CHEBI:15379"/>
        <dbReference type="ChEBI" id="CHEBI:33737"/>
        <dbReference type="ChEBI" id="CHEBI:33738"/>
        <dbReference type="ChEBI" id="CHEBI:62731"/>
        <dbReference type="ChEBI" id="CHEBI:84166"/>
        <dbReference type="EC" id="1.14.15.46"/>
    </reaction>
</comment>
<dbReference type="SUPFAM" id="SSF51905">
    <property type="entry name" value="FAD/NAD(P)-binding domain"/>
    <property type="match status" value="1"/>
</dbReference>
<keyword evidence="10 11" id="KW-0472">Membrane</keyword>
<keyword evidence="14" id="KW-1185">Reference proteome</keyword>
<gene>
    <name evidence="11" type="primary">COQ6</name>
    <name evidence="13" type="ORF">SPAPADRAFT_58061</name>
</gene>
<dbReference type="PANTHER" id="PTHR43876">
    <property type="entry name" value="UBIQUINONE BIOSYNTHESIS MONOOXYGENASE COQ6, MITOCHONDRIAL"/>
    <property type="match status" value="1"/>
</dbReference>
<dbReference type="HOGENOM" id="CLU_009665_8_0_1"/>
<dbReference type="Proteomes" id="UP000000709">
    <property type="component" value="Unassembled WGS sequence"/>
</dbReference>
<evidence type="ECO:0000256" key="10">
    <source>
        <dbReference type="ARBA" id="ARBA00023136"/>
    </source>
</evidence>
<dbReference type="InterPro" id="IPR010971">
    <property type="entry name" value="UbiH/COQ6"/>
</dbReference>
<feature type="domain" description="FAD-binding" evidence="12">
    <location>
        <begin position="366"/>
        <end position="419"/>
    </location>
</feature>
<evidence type="ECO:0000256" key="9">
    <source>
        <dbReference type="ARBA" id="ARBA00023128"/>
    </source>
</evidence>
<keyword evidence="7 11" id="KW-0560">Oxidoreductase</keyword>
<dbReference type="PRINTS" id="PR00420">
    <property type="entry name" value="RNGMNOXGNASE"/>
</dbReference>
<dbReference type="STRING" id="619300.G3AFE3"/>
<comment type="similarity">
    <text evidence="2 11">Belongs to the UbiH/COQ6 family.</text>
</comment>
<evidence type="ECO:0000313" key="14">
    <source>
        <dbReference type="Proteomes" id="UP000000709"/>
    </source>
</evidence>
<proteinExistence type="inferred from homology"/>
<evidence type="ECO:0000256" key="11">
    <source>
        <dbReference type="HAMAP-Rule" id="MF_03193"/>
    </source>
</evidence>
<dbReference type="InParanoid" id="G3AFE3"/>
<sequence>MLSRSIRYFSNSAIRAATQVAPPTLQDVVIIGGGPAGLSLLATLKNSPKTKHLNCTLIEGGSLDKVREFATNPPQEYTNRCVSITPKTIDYMKHKIGSWDFIHEDRIKEYQGIIAYDGQDADSRVEFDVNSIGKDNLAAMCENINIQASLLAKVESLGLEDTTTIKDNTKVVDIINPLTPDLENHDLNEIDEVPGTGKLDWPIIKLSTGESIQTRLLVGCDGYNSPVRKYAQIESRGWQYNTFGVVATVKLQYEDFRSVGWQRFLTTGPLAILPLSEDNATIVWSSTPELSEILVKVNKDIFPRLVTAAMVLEETDLKYIYGLLKENPDDLSAVEEIEWRMSKVPEVVLEERYPAAIVSVLDGSRARFPLKLSHADTYVAPRVALVGDAAHTIHPLAGQGLNMGQSDVIHLVEALEKGIDRGLDLGSTLVLESYVSNAWPANHAMLGICDKMHKLFSTDFYPLVLARGLGMKTVNFLSPVKDMMMKSISL</sequence>
<keyword evidence="4 11" id="KW-0831">Ubiquinone biosynthesis</keyword>
<accession>G3AFE3</accession>
<evidence type="ECO:0000313" key="13">
    <source>
        <dbReference type="EMBL" id="EGW34932.1"/>
    </source>
</evidence>
<dbReference type="HAMAP" id="MF_03193">
    <property type="entry name" value="COQ6_monooxygenase"/>
    <property type="match status" value="1"/>
</dbReference>
<dbReference type="FunFam" id="3.50.50.60:FF:000239">
    <property type="entry name" value="Ubiquinone biosynthesis monooxygenase COQ6, mitochondrial"/>
    <property type="match status" value="1"/>
</dbReference>
<evidence type="ECO:0000256" key="5">
    <source>
        <dbReference type="ARBA" id="ARBA00022792"/>
    </source>
</evidence>
<evidence type="ECO:0000256" key="1">
    <source>
        <dbReference type="ARBA" id="ARBA00001974"/>
    </source>
</evidence>
<comment type="pathway">
    <text evidence="11">Cofactor biosynthesis; ubiquinone biosynthesis.</text>
</comment>
<comment type="subunit">
    <text evidence="11">Component of a multi-subunit COQ enzyme complex, composed of at least COQ3, COQ4, COQ5, COQ6, COQ7 and COQ9.</text>
</comment>
<dbReference type="eggNOG" id="KOG3855">
    <property type="taxonomic scope" value="Eukaryota"/>
</dbReference>